<feature type="compositionally biased region" description="Low complexity" evidence="3">
    <location>
        <begin position="285"/>
        <end position="327"/>
    </location>
</feature>
<dbReference type="RefSeq" id="WP_189102804.1">
    <property type="nucleotide sequence ID" value="NZ_BMQO01000016.1"/>
</dbReference>
<evidence type="ECO:0000256" key="2">
    <source>
        <dbReference type="HAMAP-Rule" id="MF_01940"/>
    </source>
</evidence>
<feature type="short sequence motif" description="HXTX 1" evidence="2">
    <location>
        <begin position="149"/>
        <end position="152"/>
    </location>
</feature>
<dbReference type="InterPro" id="IPR004175">
    <property type="entry name" value="RNA_CPDase"/>
</dbReference>
<keyword evidence="5" id="KW-1185">Reference proteome</keyword>
<feature type="active site" description="Proton acceptor" evidence="2">
    <location>
        <position position="234"/>
    </location>
</feature>
<evidence type="ECO:0000313" key="5">
    <source>
        <dbReference type="Proteomes" id="UP000620633"/>
    </source>
</evidence>
<comment type="catalytic activity">
    <reaction evidence="2">
        <text>a 3'-end 2',3'-cyclophospho-ribonucleotide-RNA + H2O = a 3'-end 2'-phospho-ribonucleotide-RNA + H(+)</text>
        <dbReference type="Rhea" id="RHEA:11828"/>
        <dbReference type="Rhea" id="RHEA-COMP:10464"/>
        <dbReference type="Rhea" id="RHEA-COMP:17353"/>
        <dbReference type="ChEBI" id="CHEBI:15377"/>
        <dbReference type="ChEBI" id="CHEBI:15378"/>
        <dbReference type="ChEBI" id="CHEBI:83064"/>
        <dbReference type="ChEBI" id="CHEBI:173113"/>
        <dbReference type="EC" id="3.1.4.58"/>
    </reaction>
</comment>
<reference evidence="5" key="1">
    <citation type="journal article" date="2019" name="Int. J. Syst. Evol. Microbiol.">
        <title>The Global Catalogue of Microorganisms (GCM) 10K type strain sequencing project: providing services to taxonomists for standard genome sequencing and annotation.</title>
        <authorList>
            <consortium name="The Broad Institute Genomics Platform"/>
            <consortium name="The Broad Institute Genome Sequencing Center for Infectious Disease"/>
            <person name="Wu L."/>
            <person name="Ma J."/>
        </authorList>
    </citation>
    <scope>NUCLEOTIDE SEQUENCE [LARGE SCALE GENOMIC DNA]</scope>
    <source>
        <strain evidence="5">JCM 31406</strain>
    </source>
</reference>
<sequence>MKIKKTARKPEPAAPQDGRSALQSALAEARQAAQQKGSPRAAAPRKDSPRKDSPQKKDSREKDSREKTAREQRAAGAPRGERPPRPARPGAAKPGGAAGQERGDDNHQPPGTQRLFFALKVPANLAGPIREAQRKLRGNWRNVNADQMHVTLAYLPAVPNDRVDDLKRLGVRLMQDLAPMQVHLRGTGYHPNEGSPRVWFVKVEAEGLTELAQALRDGIHELGLRTDDQPFKGHITLARKKGPAPRVPPLIFTQNWQAGGAVLYRSILRKTGPIYETASTFRFRAPLPTEPTAAPTTEPTSAEPSTTEPSTAPTTTSPAPQAAPDNQ</sequence>
<feature type="region of interest" description="Disordered" evidence="3">
    <location>
        <begin position="283"/>
        <end position="327"/>
    </location>
</feature>
<proteinExistence type="inferred from homology"/>
<keyword evidence="1 2" id="KW-0378">Hydrolase</keyword>
<dbReference type="EC" id="3.1.4.58" evidence="2"/>
<gene>
    <name evidence="4" type="ORF">GCM10008961_28290</name>
</gene>
<feature type="active site" description="Proton donor" evidence="2">
    <location>
        <position position="149"/>
    </location>
</feature>
<name>A0ABQ2SMY7_9DEIO</name>
<protein>
    <recommendedName>
        <fullName evidence="2">RNA 2',3'-cyclic phosphodiesterase</fullName>
        <shortName evidence="2">RNA 2',3'-CPDase</shortName>
        <ecNumber evidence="2">3.1.4.58</ecNumber>
    </recommendedName>
</protein>
<comment type="caution">
    <text evidence="4">The sequence shown here is derived from an EMBL/GenBank/DDBJ whole genome shotgun (WGS) entry which is preliminary data.</text>
</comment>
<dbReference type="Gene3D" id="3.90.1140.10">
    <property type="entry name" value="Cyclic phosphodiesterase"/>
    <property type="match status" value="1"/>
</dbReference>
<evidence type="ECO:0000313" key="4">
    <source>
        <dbReference type="EMBL" id="GGS34922.1"/>
    </source>
</evidence>
<feature type="compositionally biased region" description="Basic and acidic residues" evidence="3">
    <location>
        <begin position="44"/>
        <end position="84"/>
    </location>
</feature>
<evidence type="ECO:0000256" key="3">
    <source>
        <dbReference type="SAM" id="MobiDB-lite"/>
    </source>
</evidence>
<dbReference type="EMBL" id="BMQO01000016">
    <property type="protein sequence ID" value="GGS34922.1"/>
    <property type="molecule type" value="Genomic_DNA"/>
</dbReference>
<dbReference type="NCBIfam" id="TIGR02258">
    <property type="entry name" value="2_5_ligase"/>
    <property type="match status" value="1"/>
</dbReference>
<dbReference type="PANTHER" id="PTHR35561:SF1">
    <property type="entry name" value="RNA 2',3'-CYCLIC PHOSPHODIESTERASE"/>
    <property type="match status" value="1"/>
</dbReference>
<dbReference type="SUPFAM" id="SSF55144">
    <property type="entry name" value="LigT-like"/>
    <property type="match status" value="1"/>
</dbReference>
<feature type="short sequence motif" description="HXTX 2" evidence="2">
    <location>
        <begin position="234"/>
        <end position="237"/>
    </location>
</feature>
<organism evidence="4 5">
    <name type="scientific">Deinococcus knuensis</name>
    <dbReference type="NCBI Taxonomy" id="1837380"/>
    <lineage>
        <taxon>Bacteria</taxon>
        <taxon>Thermotogati</taxon>
        <taxon>Deinococcota</taxon>
        <taxon>Deinococci</taxon>
        <taxon>Deinococcales</taxon>
        <taxon>Deinococcaceae</taxon>
        <taxon>Deinococcus</taxon>
    </lineage>
</organism>
<comment type="function">
    <text evidence="2">Hydrolyzes RNA 2',3'-cyclic phosphodiester to an RNA 2'-phosphomonoester.</text>
</comment>
<comment type="similarity">
    <text evidence="2">Belongs to the 2H phosphoesterase superfamily. ThpR family.</text>
</comment>
<accession>A0ABQ2SMY7</accession>
<dbReference type="InterPro" id="IPR009097">
    <property type="entry name" value="Cyclic_Pdiesterase"/>
</dbReference>
<dbReference type="Proteomes" id="UP000620633">
    <property type="component" value="Unassembled WGS sequence"/>
</dbReference>
<dbReference type="HAMAP" id="MF_01940">
    <property type="entry name" value="RNA_CPDase"/>
    <property type="match status" value="1"/>
</dbReference>
<feature type="region of interest" description="Disordered" evidence="3">
    <location>
        <begin position="1"/>
        <end position="112"/>
    </location>
</feature>
<evidence type="ECO:0000256" key="1">
    <source>
        <dbReference type="ARBA" id="ARBA00022801"/>
    </source>
</evidence>
<dbReference type="Pfam" id="PF13563">
    <property type="entry name" value="2_5_RNA_ligase2"/>
    <property type="match status" value="1"/>
</dbReference>
<dbReference type="PANTHER" id="PTHR35561">
    <property type="entry name" value="RNA 2',3'-CYCLIC PHOSPHODIESTERASE"/>
    <property type="match status" value="1"/>
</dbReference>